<proteinExistence type="predicted"/>
<feature type="compositionally biased region" description="Pro residues" evidence="10">
    <location>
        <begin position="1125"/>
        <end position="1134"/>
    </location>
</feature>
<evidence type="ECO:0000256" key="10">
    <source>
        <dbReference type="SAM" id="MobiDB-lite"/>
    </source>
</evidence>
<feature type="compositionally biased region" description="Low complexity" evidence="10">
    <location>
        <begin position="1135"/>
        <end position="1150"/>
    </location>
</feature>
<keyword evidence="4" id="KW-0677">Repeat</keyword>
<feature type="compositionally biased region" description="Basic and acidic residues" evidence="10">
    <location>
        <begin position="50"/>
        <end position="59"/>
    </location>
</feature>
<dbReference type="InterPro" id="IPR002153">
    <property type="entry name" value="TRPC_channel"/>
</dbReference>
<dbReference type="InterPro" id="IPR013555">
    <property type="entry name" value="TRP_dom"/>
</dbReference>
<dbReference type="GO" id="GO:0051480">
    <property type="term" value="P:regulation of cytosolic calcium ion concentration"/>
    <property type="evidence" value="ECO:0007669"/>
    <property type="project" value="TreeGrafter"/>
</dbReference>
<feature type="region of interest" description="Disordered" evidence="10">
    <location>
        <begin position="29"/>
        <end position="76"/>
    </location>
</feature>
<evidence type="ECO:0000256" key="1">
    <source>
        <dbReference type="ARBA" id="ARBA00004141"/>
    </source>
</evidence>
<keyword evidence="9" id="KW-0407">Ion channel</keyword>
<sequence length="1199" mass="135551">MSPSKRQQKYTLPEVVDVVLFRHQALKKRSKYRARNASPEQIPTTSKGMTIHEKAGPRTEKRRSTRRSSSAGQTTEVRTLNFREVGEFEKDEVRKEVNDVIAEVESELAGRTDKKSGRRTGVVDLGGLELPLEEGELSRAERCFLHAAESGDLGTLKELLDRTELLNFNPNCTDALGRDALRIVIENEHLELLDLLAHSPLIDLKDSLLHAINEDNTAAVEVILQAQTERACKKNLKGLLGRIQSSSFTPDITPIILAAHRDNYMILKLLLDRGDRIPKPHDLRCSCHNCVQARRTDGLQHSKLRINAFRALTSPSFIILTSNDPILTAFEMSYELRQLGELENEFRTDYEELSEKCETFATELLGETRSSVELSVILNHDTGSGGAGMHVLGLTRQQADDDEEEYLQLPRLKLAIKYEQKKFVAHPHCQQLLASMWYDGLPGFRQKPMLAQLTTMGTLCAMFPVLAACYMLAPRSKPGGLMKKPFIKFLCHSSAYLSFLGLLLLAAVRIESLLTNTMDERMNDRAPWPSLSEAALVVYVLGFLWQEIKKVYTWGFRAYISDMWHLLDFIMISMYISTIAMRTVAIIRVQLYNEDRFVNRGQWDSFDPILISECLFAGANIVSTLKLVYVFTVSPQLGPLQISLGRMLYDIFKFFCVYVLVIVAFAFGLNQLFWFYANNRARNCKNVHFTLEEGQKDVYDYCITRGTHFTNLFEIAQSLYWSSYGLIDLTSFNLEYPHAFTEFVGKLTFGVYSYIAFIVLLNMLIAMMNSSYEQIVQQVDVEWKFARSKLWISYFVEGCTVPVPFNLVPTPKSFVYMMQFIKNSIRKCCHKNDRQSEWDIMKKYVKMIKEREARYMVVMRELTKRYIMKKLRAAEFEPVGADDLNEIKGDISAFRFELLDILKANGMNIPMIYRKTGKLRKNRDGLQTSDYEDISSFKETLLEKAKGGESKKSATGLFRATVDMARARATMDSLHHGGPVENPAFVSDEPDFKQTGQTVECVSELEPFPTTTRDVAVVRRLRSIKDSEKDLTCDRTKPQTEALTSTDPSTPKPEVTSSPVESSTIAILSDQKSSFSTKSSQPYTAVEQVKFTPQDESSSTPTDTSKESAVVERRDSGAVKRSQAPAPPPPPPVAKRPSLAPATAKAAAEKPVPPSVKRLSRGAVMAAEKRSETTKTEKTEATDTEKTDQEQSSSRSDFV</sequence>
<keyword evidence="3 11" id="KW-0812">Transmembrane</keyword>
<dbReference type="Pfam" id="PF08344">
    <property type="entry name" value="TRP_2"/>
    <property type="match status" value="1"/>
</dbReference>
<dbReference type="PANTHER" id="PTHR10117:SF54">
    <property type="entry name" value="TRANSIENT RECEPTOR POTENTIAL-GAMMA PROTEIN"/>
    <property type="match status" value="1"/>
</dbReference>
<dbReference type="NCBIfam" id="TIGR00870">
    <property type="entry name" value="trp"/>
    <property type="match status" value="1"/>
</dbReference>
<evidence type="ECO:0000256" key="5">
    <source>
        <dbReference type="ARBA" id="ARBA00022989"/>
    </source>
</evidence>
<feature type="transmembrane region" description="Helical" evidence="11">
    <location>
        <begin position="449"/>
        <end position="473"/>
    </location>
</feature>
<dbReference type="GO" id="GO:0005886">
    <property type="term" value="C:plasma membrane"/>
    <property type="evidence" value="ECO:0007669"/>
    <property type="project" value="TreeGrafter"/>
</dbReference>
<evidence type="ECO:0000256" key="3">
    <source>
        <dbReference type="ARBA" id="ARBA00022692"/>
    </source>
</evidence>
<evidence type="ECO:0000256" key="2">
    <source>
        <dbReference type="ARBA" id="ARBA00022448"/>
    </source>
</evidence>
<comment type="subcellular location">
    <subcellularLocation>
        <location evidence="1">Membrane</location>
        <topology evidence="1">Multi-pass membrane protein</topology>
    </subcellularLocation>
</comment>
<dbReference type="AlphaFoldDB" id="A0A4S2MJJ8"/>
<dbReference type="GO" id="GO:0070679">
    <property type="term" value="F:inositol 1,4,5 trisphosphate binding"/>
    <property type="evidence" value="ECO:0007669"/>
    <property type="project" value="TreeGrafter"/>
</dbReference>
<evidence type="ECO:0000256" key="4">
    <source>
        <dbReference type="ARBA" id="ARBA00022737"/>
    </source>
</evidence>
<evidence type="ECO:0000313" key="14">
    <source>
        <dbReference type="Proteomes" id="UP000308267"/>
    </source>
</evidence>
<keyword evidence="6" id="KW-0040">ANK repeat</keyword>
<dbReference type="SUPFAM" id="SSF48403">
    <property type="entry name" value="Ankyrin repeat"/>
    <property type="match status" value="1"/>
</dbReference>
<feature type="compositionally biased region" description="Polar residues" evidence="10">
    <location>
        <begin position="1094"/>
        <end position="1103"/>
    </location>
</feature>
<feature type="transmembrane region" description="Helical" evidence="11">
    <location>
        <begin position="485"/>
        <end position="508"/>
    </location>
</feature>
<keyword evidence="5 11" id="KW-1133">Transmembrane helix</keyword>
<accession>A0A4S2MJJ8</accession>
<evidence type="ECO:0000313" key="13">
    <source>
        <dbReference type="EMBL" id="TGZ74447.1"/>
    </source>
</evidence>
<feature type="compositionally biased region" description="Polar residues" evidence="10">
    <location>
        <begin position="1190"/>
        <end position="1199"/>
    </location>
</feature>
<evidence type="ECO:0000256" key="9">
    <source>
        <dbReference type="ARBA" id="ARBA00023303"/>
    </source>
</evidence>
<evidence type="ECO:0000256" key="7">
    <source>
        <dbReference type="ARBA" id="ARBA00023065"/>
    </source>
</evidence>
<dbReference type="Pfam" id="PF00520">
    <property type="entry name" value="Ion_trans"/>
    <property type="match status" value="1"/>
</dbReference>
<feature type="domain" description="Transient receptor ion channel" evidence="12">
    <location>
        <begin position="285"/>
        <end position="347"/>
    </location>
</feature>
<dbReference type="Proteomes" id="UP000308267">
    <property type="component" value="Unassembled WGS sequence"/>
</dbReference>
<feature type="compositionally biased region" description="Basic and acidic residues" evidence="10">
    <location>
        <begin position="1167"/>
        <end position="1189"/>
    </location>
</feature>
<dbReference type="OrthoDB" id="2373987at2759"/>
<organism evidence="13 14">
    <name type="scientific">Opisthorchis felineus</name>
    <dbReference type="NCBI Taxonomy" id="147828"/>
    <lineage>
        <taxon>Eukaryota</taxon>
        <taxon>Metazoa</taxon>
        <taxon>Spiralia</taxon>
        <taxon>Lophotrochozoa</taxon>
        <taxon>Platyhelminthes</taxon>
        <taxon>Trematoda</taxon>
        <taxon>Digenea</taxon>
        <taxon>Opisthorchiida</taxon>
        <taxon>Opisthorchiata</taxon>
        <taxon>Opisthorchiidae</taxon>
        <taxon>Opisthorchis</taxon>
    </lineage>
</organism>
<name>A0A4S2MJJ8_OPIFE</name>
<dbReference type="SMART" id="SM01420">
    <property type="entry name" value="TRP_2"/>
    <property type="match status" value="1"/>
</dbReference>
<dbReference type="PRINTS" id="PR01097">
    <property type="entry name" value="TRNSRECEPTRP"/>
</dbReference>
<keyword evidence="8 11" id="KW-0472">Membrane</keyword>
<evidence type="ECO:0000259" key="12">
    <source>
        <dbReference type="SMART" id="SM01420"/>
    </source>
</evidence>
<feature type="compositionally biased region" description="Polar residues" evidence="10">
    <location>
        <begin position="38"/>
        <end position="48"/>
    </location>
</feature>
<gene>
    <name evidence="13" type="ORF">CRM22_000926</name>
</gene>
<feature type="transmembrane region" description="Helical" evidence="11">
    <location>
        <begin position="566"/>
        <end position="589"/>
    </location>
</feature>
<dbReference type="STRING" id="147828.A0A4S2MJJ8"/>
<protein>
    <recommendedName>
        <fullName evidence="12">Transient receptor ion channel domain-containing protein</fullName>
    </recommendedName>
</protein>
<reference evidence="13 14" key="1">
    <citation type="journal article" date="2019" name="BMC Genomics">
        <title>New insights from Opisthorchis felineus genome: update on genomics of the epidemiologically important liver flukes.</title>
        <authorList>
            <person name="Ershov N.I."/>
            <person name="Mordvinov V.A."/>
            <person name="Prokhortchouk E.B."/>
            <person name="Pakharukova M.Y."/>
            <person name="Gunbin K.V."/>
            <person name="Ustyantsev K."/>
            <person name="Genaev M.A."/>
            <person name="Blinov A.G."/>
            <person name="Mazur A."/>
            <person name="Boulygina E."/>
            <person name="Tsygankova S."/>
            <person name="Khrameeva E."/>
            <person name="Chekanov N."/>
            <person name="Fan G."/>
            <person name="Xiao A."/>
            <person name="Zhang H."/>
            <person name="Xu X."/>
            <person name="Yang H."/>
            <person name="Solovyev V."/>
            <person name="Lee S.M."/>
            <person name="Liu X."/>
            <person name="Afonnikov D.A."/>
            <person name="Skryabin K.G."/>
        </authorList>
    </citation>
    <scope>NUCLEOTIDE SEQUENCE [LARGE SCALE GENOMIC DNA]</scope>
    <source>
        <strain evidence="13">AK-0245</strain>
        <tissue evidence="13">Whole organism</tissue>
    </source>
</reference>
<dbReference type="EMBL" id="SJOL01001804">
    <property type="protein sequence ID" value="TGZ74447.1"/>
    <property type="molecule type" value="Genomic_DNA"/>
</dbReference>
<evidence type="ECO:0000256" key="11">
    <source>
        <dbReference type="SAM" id="Phobius"/>
    </source>
</evidence>
<dbReference type="InterPro" id="IPR036770">
    <property type="entry name" value="Ankyrin_rpt-contain_sf"/>
</dbReference>
<keyword evidence="2" id="KW-0813">Transport</keyword>
<evidence type="ECO:0000256" key="6">
    <source>
        <dbReference type="ARBA" id="ARBA00023043"/>
    </source>
</evidence>
<keyword evidence="14" id="KW-1185">Reference proteome</keyword>
<evidence type="ECO:0000256" key="8">
    <source>
        <dbReference type="ARBA" id="ARBA00023136"/>
    </source>
</evidence>
<dbReference type="PANTHER" id="PTHR10117">
    <property type="entry name" value="TRANSIENT RECEPTOR POTENTIAL CHANNEL"/>
    <property type="match status" value="1"/>
</dbReference>
<feature type="compositionally biased region" description="Low complexity" evidence="10">
    <location>
        <begin position="1069"/>
        <end position="1081"/>
    </location>
</feature>
<feature type="compositionally biased region" description="Basic and acidic residues" evidence="10">
    <location>
        <begin position="1104"/>
        <end position="1118"/>
    </location>
</feature>
<comment type="caution">
    <text evidence="13">The sequence shown here is derived from an EMBL/GenBank/DDBJ whole genome shotgun (WGS) entry which is preliminary data.</text>
</comment>
<dbReference type="GO" id="GO:0034703">
    <property type="term" value="C:cation channel complex"/>
    <property type="evidence" value="ECO:0007669"/>
    <property type="project" value="TreeGrafter"/>
</dbReference>
<feature type="compositionally biased region" description="Polar residues" evidence="10">
    <location>
        <begin position="1039"/>
        <end position="1066"/>
    </location>
</feature>
<dbReference type="InterPro" id="IPR005821">
    <property type="entry name" value="Ion_trans_dom"/>
</dbReference>
<keyword evidence="7" id="KW-0406">Ion transport</keyword>
<feature type="transmembrane region" description="Helical" evidence="11">
    <location>
        <begin position="651"/>
        <end position="677"/>
    </location>
</feature>
<feature type="region of interest" description="Disordered" evidence="10">
    <location>
        <begin position="1029"/>
        <end position="1199"/>
    </location>
</feature>
<feature type="transmembrane region" description="Helical" evidence="11">
    <location>
        <begin position="528"/>
        <end position="545"/>
    </location>
</feature>
<feature type="transmembrane region" description="Helical" evidence="11">
    <location>
        <begin position="749"/>
        <end position="768"/>
    </location>
</feature>
<feature type="compositionally biased region" description="Basic and acidic residues" evidence="10">
    <location>
        <begin position="1029"/>
        <end position="1038"/>
    </location>
</feature>
<dbReference type="GO" id="GO:0015279">
    <property type="term" value="F:store-operated calcium channel activity"/>
    <property type="evidence" value="ECO:0007669"/>
    <property type="project" value="TreeGrafter"/>
</dbReference>
<dbReference type="Gene3D" id="1.25.40.20">
    <property type="entry name" value="Ankyrin repeat-containing domain"/>
    <property type="match status" value="1"/>
</dbReference>